<evidence type="ECO:0008006" key="3">
    <source>
        <dbReference type="Google" id="ProtNLM"/>
    </source>
</evidence>
<accession>A0A8K0CYK9</accession>
<organism evidence="1 2">
    <name type="scientific">Ignelater luminosus</name>
    <name type="common">Cucubano</name>
    <name type="synonym">Pyrophorus luminosus</name>
    <dbReference type="NCBI Taxonomy" id="2038154"/>
    <lineage>
        <taxon>Eukaryota</taxon>
        <taxon>Metazoa</taxon>
        <taxon>Ecdysozoa</taxon>
        <taxon>Arthropoda</taxon>
        <taxon>Hexapoda</taxon>
        <taxon>Insecta</taxon>
        <taxon>Pterygota</taxon>
        <taxon>Neoptera</taxon>
        <taxon>Endopterygota</taxon>
        <taxon>Coleoptera</taxon>
        <taxon>Polyphaga</taxon>
        <taxon>Elateriformia</taxon>
        <taxon>Elateroidea</taxon>
        <taxon>Elateridae</taxon>
        <taxon>Agrypninae</taxon>
        <taxon>Pyrophorini</taxon>
        <taxon>Ignelater</taxon>
    </lineage>
</organism>
<keyword evidence="2" id="KW-1185">Reference proteome</keyword>
<evidence type="ECO:0000313" key="1">
    <source>
        <dbReference type="EMBL" id="KAF2891700.1"/>
    </source>
</evidence>
<name>A0A8K0CYK9_IGNLU</name>
<dbReference type="OrthoDB" id="6770037at2759"/>
<reference evidence="1" key="1">
    <citation type="submission" date="2019-08" db="EMBL/GenBank/DDBJ databases">
        <title>The genome of the North American firefly Photinus pyralis.</title>
        <authorList>
            <consortium name="Photinus pyralis genome working group"/>
            <person name="Fallon T.R."/>
            <person name="Sander Lower S.E."/>
            <person name="Weng J.-K."/>
        </authorList>
    </citation>
    <scope>NUCLEOTIDE SEQUENCE</scope>
    <source>
        <strain evidence="1">TRF0915ILg1</strain>
        <tissue evidence="1">Whole body</tissue>
    </source>
</reference>
<dbReference type="PANTHER" id="PTHR11439">
    <property type="entry name" value="GAG-POL-RELATED RETROTRANSPOSON"/>
    <property type="match status" value="1"/>
</dbReference>
<dbReference type="Proteomes" id="UP000801492">
    <property type="component" value="Unassembled WGS sequence"/>
</dbReference>
<proteinExistence type="predicted"/>
<dbReference type="PANTHER" id="PTHR11439:SF463">
    <property type="entry name" value="REVERSE TRANSCRIPTASE TY1_COPIA-TYPE DOMAIN-CONTAINING PROTEIN"/>
    <property type="match status" value="1"/>
</dbReference>
<gene>
    <name evidence="1" type="ORF">ILUMI_14473</name>
</gene>
<dbReference type="EMBL" id="VTPC01025121">
    <property type="protein sequence ID" value="KAF2891700.1"/>
    <property type="molecule type" value="Genomic_DNA"/>
</dbReference>
<dbReference type="AlphaFoldDB" id="A0A8K0CYK9"/>
<sequence>MSKKFKMTICEKPKTFLEMKIERKVDGTKLSQSVYANKALEKFHMKEANAVKIPTMSNNISNENEEEEFSYPFSEAVGSTLYLTNRTRPDLSYAINFNNRNMEKPRRVDIVNIKRCFRYLKGTVNSGIKYYVSDNDTMILNAYSDSEYKWVYCAILWWTNCVVFT</sequence>
<protein>
    <recommendedName>
        <fullName evidence="3">Reverse transcriptase Ty1/copia-type domain-containing protein</fullName>
    </recommendedName>
</protein>
<evidence type="ECO:0000313" key="2">
    <source>
        <dbReference type="Proteomes" id="UP000801492"/>
    </source>
</evidence>
<comment type="caution">
    <text evidence="1">The sequence shown here is derived from an EMBL/GenBank/DDBJ whole genome shotgun (WGS) entry which is preliminary data.</text>
</comment>